<dbReference type="OrthoDB" id="2112800at2"/>
<dbReference type="Pfam" id="PF04316">
    <property type="entry name" value="FlgM"/>
    <property type="match status" value="1"/>
</dbReference>
<feature type="domain" description="Anti-sigma-28 factor FlgM C-terminal" evidence="1">
    <location>
        <begin position="33"/>
        <end position="85"/>
    </location>
</feature>
<organism evidence="2 3">
    <name type="scientific">Clostridium isatidis</name>
    <dbReference type="NCBI Taxonomy" id="182773"/>
    <lineage>
        <taxon>Bacteria</taxon>
        <taxon>Bacillati</taxon>
        <taxon>Bacillota</taxon>
        <taxon>Clostridia</taxon>
        <taxon>Eubacteriales</taxon>
        <taxon>Clostridiaceae</taxon>
        <taxon>Clostridium</taxon>
    </lineage>
</organism>
<evidence type="ECO:0000259" key="1">
    <source>
        <dbReference type="Pfam" id="PF04316"/>
    </source>
</evidence>
<reference evidence="2 3" key="1">
    <citation type="submission" date="2016-08" db="EMBL/GenBank/DDBJ databases">
        <title>Complete Genome Sequence Of The Indigo Reducing Clostridium isatidis DSM15098.</title>
        <authorList>
            <person name="Little G.T."/>
            <person name="Minton N.P."/>
        </authorList>
    </citation>
    <scope>NUCLEOTIDE SEQUENCE [LARGE SCALE GENOMIC DNA]</scope>
    <source>
        <strain evidence="2 3">DSM 15098</strain>
    </source>
</reference>
<name>A0A343JC72_9CLOT</name>
<keyword evidence="2" id="KW-0969">Cilium</keyword>
<dbReference type="Proteomes" id="UP000264883">
    <property type="component" value="Chromosome"/>
</dbReference>
<dbReference type="KEGG" id="cia:BEN51_06440"/>
<evidence type="ECO:0000313" key="2">
    <source>
        <dbReference type="EMBL" id="ASW43130.1"/>
    </source>
</evidence>
<evidence type="ECO:0000313" key="3">
    <source>
        <dbReference type="Proteomes" id="UP000264883"/>
    </source>
</evidence>
<keyword evidence="3" id="KW-1185">Reference proteome</keyword>
<dbReference type="AlphaFoldDB" id="A0A343JC72"/>
<dbReference type="SUPFAM" id="SSF101498">
    <property type="entry name" value="Anti-sigma factor FlgM"/>
    <property type="match status" value="1"/>
</dbReference>
<sequence length="90" mass="10209">MNIKGIGYTSGINQYNRVSSNKISKLEKREVSDRIELSQEAKILKNYAIDESAFDNSQKVLEIKNKLQNGTYDINGRLLAQSLLDTMRGK</sequence>
<dbReference type="EMBL" id="CP016786">
    <property type="protein sequence ID" value="ASW43130.1"/>
    <property type="molecule type" value="Genomic_DNA"/>
</dbReference>
<accession>A0A343JC72</accession>
<dbReference type="InterPro" id="IPR035890">
    <property type="entry name" value="Anti-sigma-28_factor_FlgM_sf"/>
</dbReference>
<proteinExistence type="predicted"/>
<gene>
    <name evidence="2" type="ORF">BEN51_06440</name>
</gene>
<keyword evidence="2" id="KW-0282">Flagellum</keyword>
<keyword evidence="2" id="KW-0966">Cell projection</keyword>
<protein>
    <submittedName>
        <fullName evidence="2">Negative regulator of flagellin synthesis</fullName>
    </submittedName>
</protein>
<dbReference type="InterPro" id="IPR031316">
    <property type="entry name" value="FlgM_C"/>
</dbReference>
<dbReference type="RefSeq" id="WP_119865268.1">
    <property type="nucleotide sequence ID" value="NZ_CP016786.1"/>
</dbReference>